<feature type="region of interest" description="Disordered" evidence="1">
    <location>
        <begin position="31"/>
        <end position="54"/>
    </location>
</feature>
<evidence type="ECO:0008006" key="5">
    <source>
        <dbReference type="Google" id="ProtNLM"/>
    </source>
</evidence>
<keyword evidence="2" id="KW-1133">Transmembrane helix</keyword>
<evidence type="ECO:0000256" key="1">
    <source>
        <dbReference type="SAM" id="MobiDB-lite"/>
    </source>
</evidence>
<name>A0ABS7D5P5_9BACL</name>
<dbReference type="RefSeq" id="WP_219872344.1">
    <property type="nucleotide sequence ID" value="NZ_JAHZIJ010000005.1"/>
</dbReference>
<gene>
    <name evidence="3" type="ORF">K0T92_10145</name>
</gene>
<organism evidence="3 4">
    <name type="scientific">Paenibacillus oenotherae</name>
    <dbReference type="NCBI Taxonomy" id="1435645"/>
    <lineage>
        <taxon>Bacteria</taxon>
        <taxon>Bacillati</taxon>
        <taxon>Bacillota</taxon>
        <taxon>Bacilli</taxon>
        <taxon>Bacillales</taxon>
        <taxon>Paenibacillaceae</taxon>
        <taxon>Paenibacillus</taxon>
    </lineage>
</organism>
<dbReference type="EMBL" id="JAHZIJ010000005">
    <property type="protein sequence ID" value="MBW7475108.1"/>
    <property type="molecule type" value="Genomic_DNA"/>
</dbReference>
<evidence type="ECO:0000256" key="2">
    <source>
        <dbReference type="SAM" id="Phobius"/>
    </source>
</evidence>
<feature type="transmembrane region" description="Helical" evidence="2">
    <location>
        <begin position="64"/>
        <end position="82"/>
    </location>
</feature>
<reference evidence="3 4" key="1">
    <citation type="submission" date="2021-07" db="EMBL/GenBank/DDBJ databases">
        <title>Paenibacillus radiodurans sp. nov., isolated from the southeastern edge of Tengger Desert.</title>
        <authorList>
            <person name="Zhang G."/>
        </authorList>
    </citation>
    <scope>NUCLEOTIDE SEQUENCE [LARGE SCALE GENOMIC DNA]</scope>
    <source>
        <strain evidence="3 4">DT7-4</strain>
    </source>
</reference>
<dbReference type="Proteomes" id="UP000812277">
    <property type="component" value="Unassembled WGS sequence"/>
</dbReference>
<evidence type="ECO:0000313" key="4">
    <source>
        <dbReference type="Proteomes" id="UP000812277"/>
    </source>
</evidence>
<keyword evidence="2" id="KW-0812">Transmembrane</keyword>
<keyword evidence="4" id="KW-1185">Reference proteome</keyword>
<keyword evidence="2" id="KW-0472">Membrane</keyword>
<feature type="compositionally biased region" description="Polar residues" evidence="1">
    <location>
        <begin position="44"/>
        <end position="54"/>
    </location>
</feature>
<comment type="caution">
    <text evidence="3">The sequence shown here is derived from an EMBL/GenBank/DDBJ whole genome shotgun (WGS) entry which is preliminary data.</text>
</comment>
<proteinExistence type="predicted"/>
<evidence type="ECO:0000313" key="3">
    <source>
        <dbReference type="EMBL" id="MBW7475108.1"/>
    </source>
</evidence>
<accession>A0ABS7D5P5</accession>
<sequence length="249" mass="26864">MYCTACGTKCEGPQTFCGSCGHTLEAAAPAQQQTKTPSADVPQETGSASVSDTVPASEGANHTFIKGVVALLIIAVIIYVFAQNNQSGSEFAYQGIELGDSLDSVKEKLGEGEEGDTSNPVGVIMYSFDDGDMQIMIRDGKVHGITLPKEGQRLDNGIAIGVSTVKDVIEEYGEDKLRNFLDNQDTIIYMTEDAIIGFGVISSGDDMYEGDRVTNMQAFDRNTLERLSGQDFEKTLSSEPLKYKREAAE</sequence>
<protein>
    <recommendedName>
        <fullName evidence="5">Zinc-ribbon domain-containing protein</fullName>
    </recommendedName>
</protein>